<evidence type="ECO:0000256" key="2">
    <source>
        <dbReference type="ARBA" id="ARBA00022980"/>
    </source>
</evidence>
<dbReference type="PANTHER" id="PTHR14503:SF4">
    <property type="entry name" value="LARGE RIBOSOMAL SUBUNIT PROTEIN BL34M"/>
    <property type="match status" value="1"/>
</dbReference>
<protein>
    <recommendedName>
        <fullName evidence="4">Large ribosomal subunit protein bL34m</fullName>
    </recommendedName>
</protein>
<evidence type="ECO:0000256" key="1">
    <source>
        <dbReference type="ARBA" id="ARBA00010111"/>
    </source>
</evidence>
<evidence type="ECO:0000256" key="3">
    <source>
        <dbReference type="ARBA" id="ARBA00023274"/>
    </source>
</evidence>
<keyword evidence="3" id="KW-0687">Ribonucleoprotein</keyword>
<dbReference type="EMBL" id="MCFE01000019">
    <property type="protein sequence ID" value="ORY06089.1"/>
    <property type="molecule type" value="Genomic_DNA"/>
</dbReference>
<evidence type="ECO:0000313" key="6">
    <source>
        <dbReference type="Proteomes" id="UP000193498"/>
    </source>
</evidence>
<name>A0A1Y1Z760_9FUNG</name>
<sequence>MFQLLTRPFSLLTSIRQPTLRNVTGVQSLAGHFASRFAGPSNALNIPLGLRLNGMEQVRCVTYGNEYQPSNLVRKRRHGFLARIRTKSGRRILNRRKLKGRKYLSH</sequence>
<keyword evidence="6" id="KW-1185">Reference proteome</keyword>
<dbReference type="Pfam" id="PF00468">
    <property type="entry name" value="Ribosomal_L34"/>
    <property type="match status" value="1"/>
</dbReference>
<dbReference type="PANTHER" id="PTHR14503">
    <property type="entry name" value="MITOCHONDRIAL RIBOSOMAL PROTEIN 34 FAMILY MEMBER"/>
    <property type="match status" value="1"/>
</dbReference>
<dbReference type="HAMAP" id="MF_00391">
    <property type="entry name" value="Ribosomal_bL34"/>
    <property type="match status" value="1"/>
</dbReference>
<comment type="similarity">
    <text evidence="1">Belongs to the bacterial ribosomal protein bL34 family.</text>
</comment>
<dbReference type="OrthoDB" id="431691at2759"/>
<proteinExistence type="inferred from homology"/>
<dbReference type="InParanoid" id="A0A1Y1Z760"/>
<evidence type="ECO:0000313" key="5">
    <source>
        <dbReference type="EMBL" id="ORY06089.1"/>
    </source>
</evidence>
<gene>
    <name evidence="5" type="ORF">K493DRAFT_274575</name>
</gene>
<evidence type="ECO:0000256" key="4">
    <source>
        <dbReference type="ARBA" id="ARBA00035274"/>
    </source>
</evidence>
<dbReference type="Proteomes" id="UP000193498">
    <property type="component" value="Unassembled WGS sequence"/>
</dbReference>
<accession>A0A1Y1Z760</accession>
<dbReference type="FunCoup" id="A0A1Y1Z760">
    <property type="interactions" value="358"/>
</dbReference>
<dbReference type="Gene3D" id="1.10.287.3980">
    <property type="match status" value="1"/>
</dbReference>
<dbReference type="GO" id="GO:0003735">
    <property type="term" value="F:structural constituent of ribosome"/>
    <property type="evidence" value="ECO:0007669"/>
    <property type="project" value="InterPro"/>
</dbReference>
<dbReference type="STRING" id="1314790.A0A1Y1Z760"/>
<dbReference type="FunFam" id="1.10.287.3980:FF:000001">
    <property type="entry name" value="Mitochondrial ribosomal protein L34"/>
    <property type="match status" value="1"/>
</dbReference>
<dbReference type="GO" id="GO:0006412">
    <property type="term" value="P:translation"/>
    <property type="evidence" value="ECO:0007669"/>
    <property type="project" value="InterPro"/>
</dbReference>
<keyword evidence="2" id="KW-0689">Ribosomal protein</keyword>
<dbReference type="InterPro" id="IPR000271">
    <property type="entry name" value="Ribosomal_bL34"/>
</dbReference>
<dbReference type="AlphaFoldDB" id="A0A1Y1Z760"/>
<dbReference type="GO" id="GO:0005762">
    <property type="term" value="C:mitochondrial large ribosomal subunit"/>
    <property type="evidence" value="ECO:0007669"/>
    <property type="project" value="TreeGrafter"/>
</dbReference>
<dbReference type="NCBIfam" id="TIGR01030">
    <property type="entry name" value="rpmH_bact"/>
    <property type="match status" value="1"/>
</dbReference>
<organism evidence="5 6">
    <name type="scientific">Basidiobolus meristosporus CBS 931.73</name>
    <dbReference type="NCBI Taxonomy" id="1314790"/>
    <lineage>
        <taxon>Eukaryota</taxon>
        <taxon>Fungi</taxon>
        <taxon>Fungi incertae sedis</taxon>
        <taxon>Zoopagomycota</taxon>
        <taxon>Entomophthoromycotina</taxon>
        <taxon>Basidiobolomycetes</taxon>
        <taxon>Basidiobolales</taxon>
        <taxon>Basidiobolaceae</taxon>
        <taxon>Basidiobolus</taxon>
    </lineage>
</organism>
<comment type="caution">
    <text evidence="5">The sequence shown here is derived from an EMBL/GenBank/DDBJ whole genome shotgun (WGS) entry which is preliminary data.</text>
</comment>
<reference evidence="5 6" key="1">
    <citation type="submission" date="2016-07" db="EMBL/GenBank/DDBJ databases">
        <title>Pervasive Adenine N6-methylation of Active Genes in Fungi.</title>
        <authorList>
            <consortium name="DOE Joint Genome Institute"/>
            <person name="Mondo S.J."/>
            <person name="Dannebaum R.O."/>
            <person name="Kuo R.C."/>
            <person name="Labutti K."/>
            <person name="Haridas S."/>
            <person name="Kuo A."/>
            <person name="Salamov A."/>
            <person name="Ahrendt S.R."/>
            <person name="Lipzen A."/>
            <person name="Sullivan W."/>
            <person name="Andreopoulos W.B."/>
            <person name="Clum A."/>
            <person name="Lindquist E."/>
            <person name="Daum C."/>
            <person name="Ramamoorthy G.K."/>
            <person name="Gryganskyi A."/>
            <person name="Culley D."/>
            <person name="Magnuson J.K."/>
            <person name="James T.Y."/>
            <person name="O'Malley M.A."/>
            <person name="Stajich J.E."/>
            <person name="Spatafora J.W."/>
            <person name="Visel A."/>
            <person name="Grigoriev I.V."/>
        </authorList>
    </citation>
    <scope>NUCLEOTIDE SEQUENCE [LARGE SCALE GENOMIC DNA]</scope>
    <source>
        <strain evidence="5 6">CBS 931.73</strain>
    </source>
</reference>